<comment type="similarity">
    <text evidence="2">Belongs to the sodium:solute symporter (SSF) (TC 2.A.21) family.</text>
</comment>
<feature type="transmembrane region" description="Helical" evidence="11">
    <location>
        <begin position="414"/>
        <end position="435"/>
    </location>
</feature>
<keyword evidence="10" id="KW-0739">Sodium transport</keyword>
<evidence type="ECO:0000313" key="12">
    <source>
        <dbReference type="EMBL" id="KYQ56790.1"/>
    </source>
</evidence>
<comment type="subcellular location">
    <subcellularLocation>
        <location evidence="1">Cell membrane</location>
        <topology evidence="1">Multi-pass membrane protein</topology>
    </subcellularLocation>
</comment>
<feature type="transmembrane region" description="Helical" evidence="11">
    <location>
        <begin position="1154"/>
        <end position="1175"/>
    </location>
</feature>
<evidence type="ECO:0000256" key="10">
    <source>
        <dbReference type="ARBA" id="ARBA00023201"/>
    </source>
</evidence>
<dbReference type="NCBIfam" id="TIGR00813">
    <property type="entry name" value="sss"/>
    <property type="match status" value="2"/>
</dbReference>
<feature type="transmembrane region" description="Helical" evidence="11">
    <location>
        <begin position="442"/>
        <end position="460"/>
    </location>
</feature>
<feature type="transmembrane region" description="Helical" evidence="11">
    <location>
        <begin position="921"/>
        <end position="948"/>
    </location>
</feature>
<proteinExistence type="inferred from homology"/>
<dbReference type="PROSITE" id="PS50283">
    <property type="entry name" value="NA_SOLUT_SYMP_3"/>
    <property type="match status" value="2"/>
</dbReference>
<accession>A0A151X8Z7</accession>
<dbReference type="GO" id="GO:0006814">
    <property type="term" value="P:sodium ion transport"/>
    <property type="evidence" value="ECO:0007669"/>
    <property type="project" value="UniProtKB-KW"/>
</dbReference>
<evidence type="ECO:0000256" key="6">
    <source>
        <dbReference type="ARBA" id="ARBA00022989"/>
    </source>
</evidence>
<feature type="transmembrane region" description="Helical" evidence="11">
    <location>
        <begin position="183"/>
        <end position="205"/>
    </location>
</feature>
<gene>
    <name evidence="12" type="ORF">ALC60_04390</name>
</gene>
<keyword evidence="13" id="KW-1185">Reference proteome</keyword>
<feature type="transmembrane region" description="Helical" evidence="11">
    <location>
        <begin position="618"/>
        <end position="635"/>
    </location>
</feature>
<feature type="transmembrane region" description="Helical" evidence="11">
    <location>
        <begin position="1086"/>
        <end position="1108"/>
    </location>
</feature>
<feature type="transmembrane region" description="Helical" evidence="11">
    <location>
        <begin position="238"/>
        <end position="257"/>
    </location>
</feature>
<feature type="transmembrane region" description="Helical" evidence="11">
    <location>
        <begin position="983"/>
        <end position="1006"/>
    </location>
</feature>
<evidence type="ECO:0000256" key="1">
    <source>
        <dbReference type="ARBA" id="ARBA00004651"/>
    </source>
</evidence>
<evidence type="ECO:0000256" key="7">
    <source>
        <dbReference type="ARBA" id="ARBA00023053"/>
    </source>
</evidence>
<evidence type="ECO:0000256" key="9">
    <source>
        <dbReference type="ARBA" id="ARBA00023136"/>
    </source>
</evidence>
<feature type="transmembrane region" description="Helical" evidence="11">
    <location>
        <begin position="883"/>
        <end position="901"/>
    </location>
</feature>
<feature type="transmembrane region" description="Helical" evidence="11">
    <location>
        <begin position="1027"/>
        <end position="1047"/>
    </location>
</feature>
<feature type="transmembrane region" description="Helical" evidence="11">
    <location>
        <begin position="803"/>
        <end position="821"/>
    </location>
</feature>
<dbReference type="InterPro" id="IPR051163">
    <property type="entry name" value="Sodium:Solute_Symporter_SSF"/>
</dbReference>
<evidence type="ECO:0000313" key="13">
    <source>
        <dbReference type="Proteomes" id="UP000075809"/>
    </source>
</evidence>
<keyword evidence="4" id="KW-1003">Cell membrane</keyword>
<reference evidence="12 13" key="1">
    <citation type="submission" date="2015-09" db="EMBL/GenBank/DDBJ databases">
        <title>Trachymyrmex zeteki WGS genome.</title>
        <authorList>
            <person name="Nygaard S."/>
            <person name="Hu H."/>
            <person name="Boomsma J."/>
            <person name="Zhang G."/>
        </authorList>
    </citation>
    <scope>NUCLEOTIDE SEQUENCE [LARGE SCALE GENOMIC DNA]</scope>
    <source>
        <strain evidence="12">Tzet28-1</strain>
        <tissue evidence="12">Whole body</tissue>
    </source>
</reference>
<evidence type="ECO:0000256" key="5">
    <source>
        <dbReference type="ARBA" id="ARBA00022692"/>
    </source>
</evidence>
<keyword evidence="5 11" id="KW-0812">Transmembrane</keyword>
<feature type="transmembrane region" description="Helical" evidence="11">
    <location>
        <begin position="337"/>
        <end position="362"/>
    </location>
</feature>
<feature type="transmembrane region" description="Helical" evidence="11">
    <location>
        <begin position="689"/>
        <end position="716"/>
    </location>
</feature>
<evidence type="ECO:0000256" key="4">
    <source>
        <dbReference type="ARBA" id="ARBA00022475"/>
    </source>
</evidence>
<keyword evidence="3" id="KW-0813">Transport</keyword>
<dbReference type="Gene3D" id="1.20.1730.10">
    <property type="entry name" value="Sodium/glucose cotransporter"/>
    <property type="match status" value="2"/>
</dbReference>
<feature type="transmembrane region" description="Helical" evidence="11">
    <location>
        <begin position="833"/>
        <end position="851"/>
    </location>
</feature>
<dbReference type="AlphaFoldDB" id="A0A151X8Z7"/>
<keyword evidence="7" id="KW-0915">Sodium</keyword>
<feature type="transmembrane region" description="Helical" evidence="11">
    <location>
        <begin position="389"/>
        <end position="408"/>
    </location>
</feature>
<feature type="transmembrane region" description="Helical" evidence="11">
    <location>
        <begin position="83"/>
        <end position="105"/>
    </location>
</feature>
<keyword evidence="6 11" id="KW-1133">Transmembrane helix</keyword>
<dbReference type="Proteomes" id="UP000075809">
    <property type="component" value="Unassembled WGS sequence"/>
</dbReference>
<feature type="transmembrane region" description="Helical" evidence="11">
    <location>
        <begin position="728"/>
        <end position="751"/>
    </location>
</feature>
<feature type="transmembrane region" description="Helical" evidence="11">
    <location>
        <begin position="655"/>
        <end position="677"/>
    </location>
</feature>
<organism evidence="12 13">
    <name type="scientific">Mycetomoellerius zeteki</name>
    <dbReference type="NCBI Taxonomy" id="64791"/>
    <lineage>
        <taxon>Eukaryota</taxon>
        <taxon>Metazoa</taxon>
        <taxon>Ecdysozoa</taxon>
        <taxon>Arthropoda</taxon>
        <taxon>Hexapoda</taxon>
        <taxon>Insecta</taxon>
        <taxon>Pterygota</taxon>
        <taxon>Neoptera</taxon>
        <taxon>Endopterygota</taxon>
        <taxon>Hymenoptera</taxon>
        <taxon>Apocrita</taxon>
        <taxon>Aculeata</taxon>
        <taxon>Formicoidea</taxon>
        <taxon>Formicidae</taxon>
        <taxon>Myrmicinae</taxon>
        <taxon>Mycetomoellerius</taxon>
    </lineage>
</organism>
<dbReference type="CDD" id="cd11492">
    <property type="entry name" value="SLC5sbd_NIS-SMVT"/>
    <property type="match status" value="2"/>
</dbReference>
<dbReference type="EMBL" id="KQ982409">
    <property type="protein sequence ID" value="KYQ56790.1"/>
    <property type="molecule type" value="Genomic_DNA"/>
</dbReference>
<evidence type="ECO:0000256" key="11">
    <source>
        <dbReference type="SAM" id="Phobius"/>
    </source>
</evidence>
<feature type="transmembrane region" description="Helical" evidence="11">
    <location>
        <begin position="501"/>
        <end position="519"/>
    </location>
</feature>
<dbReference type="PANTHER" id="PTHR42985">
    <property type="entry name" value="SODIUM-COUPLED MONOCARBOXYLATE TRANSPORTER"/>
    <property type="match status" value="1"/>
</dbReference>
<feature type="transmembrane region" description="Helical" evidence="11">
    <location>
        <begin position="157"/>
        <end position="176"/>
    </location>
</feature>
<feature type="transmembrane region" description="Helical" evidence="11">
    <location>
        <begin position="1053"/>
        <end position="1074"/>
    </location>
</feature>
<feature type="transmembrane region" description="Helical" evidence="11">
    <location>
        <begin position="12"/>
        <end position="31"/>
    </location>
</feature>
<dbReference type="InterPro" id="IPR001734">
    <property type="entry name" value="Na/solute_symporter"/>
</dbReference>
<keyword evidence="8" id="KW-0406">Ion transport</keyword>
<dbReference type="InterPro" id="IPR038377">
    <property type="entry name" value="Na/Glc_symporter_sf"/>
</dbReference>
<feature type="transmembrane region" description="Helical" evidence="11">
    <location>
        <begin position="126"/>
        <end position="145"/>
    </location>
</feature>
<evidence type="ECO:0000256" key="8">
    <source>
        <dbReference type="ARBA" id="ARBA00023065"/>
    </source>
</evidence>
<sequence>MAEMKTLGWVDYLVIAIMLCISAGIGVYYRFSGGRQKTMEEYFVASRSMSIIPVAVALVVSFMSAVTLLGVSAENYTYGTQFVVINLSYLLGTPIVCYGFLPVFFKLQATSAYEYLEKRFGVRARMMASFIYWIQLLLYSGVVLYAPSLALEATTGISKTASIVIIGLVCAFYSTIGGIKAVLITDVFQGLLMFAAVFLIIGTAANDVGGLGQIWEIARQGQRLEFDSIDLDPTVRHTWWSLTLGGLCTFLSLYGVNQVQIQRMLTVKNIKASQRAMWLSWPILSLLSITTCFSGLAIYSKYHNCDPFLEKNITSPDMLMPLYVMDTVSNIPGVPGIFVAGIFSAGLSTISAAQNSLAAVTLEDYMKPLYKKWVGHEFSPTKSASMAKVLAFTFGIISIALAFLAQFLGGLLQASLTIFGVVGGPLLGVFTLGMGTESATESGAIIGALTAFSFLFWIVFGQPRPIPPKLPTTIEGCGNNIANITISTGDSSYFYLYRISYMWYSPLGFLITFMLGLVISNLSRLIFKKQNDELDTDLFFPVLARRIRYRRCMDVENEGNSSLSRNYSLNDIIHGKDDAADKICGKRKEKEKLQPYMQNDGTPSHDGGGEQTKMRPHLLVLFLFLSASSAEQRRVKSAEEKCHADHPTLLHYFSWADYTVLAMMLLVSCLIGTFYGFFSKKQETSQDFLLGGSSMGTVPTAMSLAASFITAIELLGNPAEMYGQGTQFWMTCLSFILVVPITSRLYLPVFIKLRLTSSYEYLQLRFDRNCRLLSSALYMLQMVLYTSVAVYAPALALSHVTGLNTYIAVTLVYMVCIFYASQGGMKAVIMTDTFQAAVLLGSLFLILGYGLSRESGITSVWEENAKSGRMEFFNMDPSPTVRHSFWSVVIGGTFYWATMFCSNQASIQKYLSVESISQVRIALWVSAFGMIVIYSVNFLTGMVLYSAYKDCDPLTAGYISGQDQILPLYVMNFLGGLRGMPGFFVAGIFAASLGTVASALNSLAAITCEDILRGLFQMDLPASKGAIYARWISIFFGALSFALVFIVERLGSVLQVALSFNGMVGGVTLGLFSLGMFVPWANAKGAIVGAITSLIVVLWIGLGAQIAAVNGQIQLDGKPISIAGCPCINETTIVLNQFEHNFDAEVSSIYKTSYLWYSAIGCMLTMLVGLAVSFATGAQNPADVDQDFLSPPIAAMFRIQTKPSASTNVQGIANFGLEMEDEKPRQTEVCKSPK</sequence>
<feature type="transmembrane region" description="Helical" evidence="11">
    <location>
        <begin position="278"/>
        <end position="299"/>
    </location>
</feature>
<feature type="transmembrane region" description="Helical" evidence="11">
    <location>
        <begin position="51"/>
        <end position="71"/>
    </location>
</feature>
<feature type="transmembrane region" description="Helical" evidence="11">
    <location>
        <begin position="772"/>
        <end position="797"/>
    </location>
</feature>
<evidence type="ECO:0000256" key="3">
    <source>
        <dbReference type="ARBA" id="ARBA00022448"/>
    </source>
</evidence>
<evidence type="ECO:0000256" key="2">
    <source>
        <dbReference type="ARBA" id="ARBA00006434"/>
    </source>
</evidence>
<dbReference type="GO" id="GO:0005886">
    <property type="term" value="C:plasma membrane"/>
    <property type="evidence" value="ECO:0007669"/>
    <property type="project" value="UniProtKB-SubCell"/>
</dbReference>
<dbReference type="STRING" id="64791.A0A151X8Z7"/>
<keyword evidence="9 11" id="KW-0472">Membrane</keyword>
<dbReference type="GO" id="GO:0015293">
    <property type="term" value="F:symporter activity"/>
    <property type="evidence" value="ECO:0007669"/>
    <property type="project" value="TreeGrafter"/>
</dbReference>
<protein>
    <submittedName>
        <fullName evidence="12">Putative sodium-dependent multivitamin transporter</fullName>
    </submittedName>
</protein>
<dbReference type="PANTHER" id="PTHR42985:SF39">
    <property type="entry name" value="GH10366P"/>
    <property type="match status" value="1"/>
</dbReference>
<name>A0A151X8Z7_9HYME</name>
<dbReference type="Pfam" id="PF00474">
    <property type="entry name" value="SSF"/>
    <property type="match status" value="2"/>
</dbReference>